<protein>
    <recommendedName>
        <fullName evidence="2">Endonuclease/exonuclease/phosphatase domain-containing protein</fullName>
    </recommendedName>
</protein>
<evidence type="ECO:0000256" key="1">
    <source>
        <dbReference type="SAM" id="SignalP"/>
    </source>
</evidence>
<keyword evidence="1" id="KW-0732">Signal</keyword>
<dbReference type="GO" id="GO:0003824">
    <property type="term" value="F:catalytic activity"/>
    <property type="evidence" value="ECO:0007669"/>
    <property type="project" value="InterPro"/>
</dbReference>
<evidence type="ECO:0000313" key="4">
    <source>
        <dbReference type="Proteomes" id="UP000663846"/>
    </source>
</evidence>
<sequence>MKFCTFSILMFVSLVAALPRYPPRLGSTSPERMTTRLEKQVASPIYAQLITIATSSFSSILLAYGSLRLPLSSLWNVVRGGTGLFQFQESNADALSMMLLPSASHPSGHGRCAGDQFWFGPKQTCVGGTGTEDFVQPPEGYYCPADWSFSHGLGCCMPHTPHDVSKNDCGNGNGTWDLIRMILSNRNGLDRYKSRMEGGRDVNLVSICSVTALRLTTWNLRYDSQSNNLTVADSIASLPDRLIEPQPYYADASHEKPWSTRRIGVAALLEFQGSLIISFQEALTRQVHDLQELLGEDWDWVGVGRDDGVERGEFSPIFFKKSVVQLKSWDTFWLTNTPFDVSKYPGAGSYRICTVARLSIGGNDFTLLNTHFDDQSDAQRRLGASLILYRARYEAATTQAPVFVNGDFNSPAEGTDNGAYKIFTGAIAPVALNATFAQKFAVPEDSPLPESFKMVDTRGVTPREKVFGHFATYTGFSTPGYTTPYGRIDFVFGASHVKWQSAAYKADEALYDDGVYLNDHRPVTVDLIL</sequence>
<dbReference type="InterPro" id="IPR036691">
    <property type="entry name" value="Endo/exonu/phosph_ase_sf"/>
</dbReference>
<proteinExistence type="predicted"/>
<reference evidence="3" key="1">
    <citation type="submission" date="2021-01" db="EMBL/GenBank/DDBJ databases">
        <authorList>
            <person name="Kaushik A."/>
        </authorList>
    </citation>
    <scope>NUCLEOTIDE SEQUENCE</scope>
    <source>
        <strain evidence="3">AG1-1C</strain>
    </source>
</reference>
<feature type="signal peptide" evidence="1">
    <location>
        <begin position="1"/>
        <end position="17"/>
    </location>
</feature>
<evidence type="ECO:0000259" key="2">
    <source>
        <dbReference type="Pfam" id="PF03372"/>
    </source>
</evidence>
<name>A0A8H3G7D0_9AGAM</name>
<dbReference type="AlphaFoldDB" id="A0A8H3G7D0"/>
<evidence type="ECO:0000313" key="3">
    <source>
        <dbReference type="EMBL" id="CAE6442513.1"/>
    </source>
</evidence>
<gene>
    <name evidence="3" type="ORF">RDB_LOCUS132450</name>
</gene>
<dbReference type="SUPFAM" id="SSF56219">
    <property type="entry name" value="DNase I-like"/>
    <property type="match status" value="1"/>
</dbReference>
<accession>A0A8H3G7D0</accession>
<dbReference type="Pfam" id="PF03372">
    <property type="entry name" value="Exo_endo_phos"/>
    <property type="match status" value="1"/>
</dbReference>
<feature type="chain" id="PRO_5034758030" description="Endonuclease/exonuclease/phosphatase domain-containing protein" evidence="1">
    <location>
        <begin position="18"/>
        <end position="529"/>
    </location>
</feature>
<dbReference type="InterPro" id="IPR005135">
    <property type="entry name" value="Endo/exonuclease/phosphatase"/>
</dbReference>
<dbReference type="CDD" id="cd09083">
    <property type="entry name" value="EEP-1"/>
    <property type="match status" value="1"/>
</dbReference>
<feature type="domain" description="Endonuclease/exonuclease/phosphatase" evidence="2">
    <location>
        <begin position="217"/>
        <end position="494"/>
    </location>
</feature>
<dbReference type="Gene3D" id="3.60.10.10">
    <property type="entry name" value="Endonuclease/exonuclease/phosphatase"/>
    <property type="match status" value="1"/>
</dbReference>
<comment type="caution">
    <text evidence="3">The sequence shown here is derived from an EMBL/GenBank/DDBJ whole genome shotgun (WGS) entry which is preliminary data.</text>
</comment>
<organism evidence="3 4">
    <name type="scientific">Rhizoctonia solani</name>
    <dbReference type="NCBI Taxonomy" id="456999"/>
    <lineage>
        <taxon>Eukaryota</taxon>
        <taxon>Fungi</taxon>
        <taxon>Dikarya</taxon>
        <taxon>Basidiomycota</taxon>
        <taxon>Agaricomycotina</taxon>
        <taxon>Agaricomycetes</taxon>
        <taxon>Cantharellales</taxon>
        <taxon>Ceratobasidiaceae</taxon>
        <taxon>Rhizoctonia</taxon>
    </lineage>
</organism>
<dbReference type="Proteomes" id="UP000663846">
    <property type="component" value="Unassembled WGS sequence"/>
</dbReference>
<dbReference type="EMBL" id="CAJMWS010000411">
    <property type="protein sequence ID" value="CAE6442513.1"/>
    <property type="molecule type" value="Genomic_DNA"/>
</dbReference>